<dbReference type="InterPro" id="IPR012341">
    <property type="entry name" value="6hp_glycosidase-like_sf"/>
</dbReference>
<dbReference type="InterPro" id="IPR050749">
    <property type="entry name" value="Glycosyl_Hydrolase_47"/>
</dbReference>
<feature type="compositionally biased region" description="Basic and acidic residues" evidence="10">
    <location>
        <begin position="703"/>
        <end position="726"/>
    </location>
</feature>
<feature type="active site" evidence="6">
    <location>
        <position position="541"/>
    </location>
</feature>
<comment type="pathway">
    <text evidence="2">Protein modification; protein glycosylation.</text>
</comment>
<evidence type="ECO:0000256" key="6">
    <source>
        <dbReference type="PIRSR" id="PIRSR601382-1"/>
    </source>
</evidence>
<sequence>MPGRTRRTRVLVLVVFALVAIVLYTRNTKPVDDYRQYFKDKAGGIGGGAVLRPKPEKNPYTPKAPESGPETEQAQAPQPAPAPEPPTPPKPETTTTSSTTVQHAAKSSSATEDHSEPTPPPPKPAQLPEEDLPYEVGEGRVEIPVVKNNPQTTALHWSKMPEHFPVSSTIQLPTGTPVPIPRVQRAVKKLADAGADKERLAVVKGVTEHAWKGYKEFALGFDEIKPVSGRVNNPFNAWGATLVDSLDTLWIAGMEEEFDEAVAIVEKIDFTTSLRQDIPIFETTIRYLGGLIAAYDVSGKNYITLLDKAVELGEVLFSIFDTPNRMPQTYYRWKPAFASQPHRASNRVVLAEIGTLSLEFTRLAQLTKEPKYYDAVARITDAFEEWQSSTRIPGMWPTSFDASGCNKTATRIKEEQMVPIGDDGKYMTTTDPVKNDGSAKLDKDPNDLKAGLQKSLDENVAAHQPGVGKIQSWADPVKEKSSNEDLGSSKRKRDLDDNAGLSKVVSLEGRDANELDDCVPQGLASTSKGTQETYTLSGASDSMYEYLPKEYLILGGLVEQYRSIYLASAETAIAKLLYKPMTIDNRDILMIGEIRSSPNYSKPLDSRDFIETFKPEAAHLACFAGGMFAMGGVIFNKPEHVEIGSKLTDGCVWAYNVTATGIMPEGAELMQCEDTWGDCPWNETAYWDVLDPYWKTRTQKPTRVVDETKREDSEAVKDEDSDKPDDTIVGPQKPQPSFIKRGADDGQASPSIVKRQLVAPGAEEPDMPAAPSVPEPLPPAEKPKVRGGAVADYTEEPMTHEAFVKAKIEDERLPPGYTRITHRGYILRPEAIESVFYMYRITGDQHWRDVGWDMFTSIDSHTRALHGNSAIDDITKAAPEMLDQEESFWLAETLKYFYLLYDEPEKWSLDDWVLNTEAHLFRRPEGTFLEGKFT</sequence>
<name>A0AAV9PHD7_9PEZI</name>
<evidence type="ECO:0000256" key="3">
    <source>
        <dbReference type="ARBA" id="ARBA00007658"/>
    </source>
</evidence>
<evidence type="ECO:0000256" key="1">
    <source>
        <dbReference type="ARBA" id="ARBA00001913"/>
    </source>
</evidence>
<evidence type="ECO:0000256" key="4">
    <source>
        <dbReference type="ARBA" id="ARBA00022801"/>
    </source>
</evidence>
<dbReference type="InterPro" id="IPR036026">
    <property type="entry name" value="Seven-hairpin_glycosidases"/>
</dbReference>
<keyword evidence="7" id="KW-0106">Calcium</keyword>
<dbReference type="GeneID" id="89924175"/>
<dbReference type="InterPro" id="IPR001382">
    <property type="entry name" value="Glyco_hydro_47"/>
</dbReference>
<dbReference type="GO" id="GO:0016020">
    <property type="term" value="C:membrane"/>
    <property type="evidence" value="ECO:0007669"/>
    <property type="project" value="InterPro"/>
</dbReference>
<feature type="compositionally biased region" description="Pro residues" evidence="10">
    <location>
        <begin position="771"/>
        <end position="780"/>
    </location>
</feature>
<organism evidence="11 12">
    <name type="scientific">Saxophila tyrrhenica</name>
    <dbReference type="NCBI Taxonomy" id="1690608"/>
    <lineage>
        <taxon>Eukaryota</taxon>
        <taxon>Fungi</taxon>
        <taxon>Dikarya</taxon>
        <taxon>Ascomycota</taxon>
        <taxon>Pezizomycotina</taxon>
        <taxon>Dothideomycetes</taxon>
        <taxon>Dothideomycetidae</taxon>
        <taxon>Mycosphaerellales</taxon>
        <taxon>Extremaceae</taxon>
        <taxon>Saxophila</taxon>
    </lineage>
</organism>
<keyword evidence="9" id="KW-0326">Glycosidase</keyword>
<dbReference type="EC" id="3.2.1.-" evidence="9"/>
<dbReference type="PANTHER" id="PTHR11742:SF103">
    <property type="entry name" value="ENDOPLASMIC RETICULUM MANNOSIDASE MNL2-RELATED"/>
    <property type="match status" value="1"/>
</dbReference>
<comment type="similarity">
    <text evidence="3 9">Belongs to the glycosyl hydrolase 47 family.</text>
</comment>
<evidence type="ECO:0000313" key="11">
    <source>
        <dbReference type="EMBL" id="KAK5172708.1"/>
    </source>
</evidence>
<dbReference type="RefSeq" id="XP_064661426.1">
    <property type="nucleotide sequence ID" value="XM_064800087.1"/>
</dbReference>
<protein>
    <recommendedName>
        <fullName evidence="9">alpha-1,2-Mannosidase</fullName>
        <ecNumber evidence="9">3.2.1.-</ecNumber>
    </recommendedName>
</protein>
<evidence type="ECO:0000313" key="12">
    <source>
        <dbReference type="Proteomes" id="UP001337655"/>
    </source>
</evidence>
<dbReference type="Gene3D" id="1.50.10.10">
    <property type="match status" value="3"/>
</dbReference>
<evidence type="ECO:0000256" key="5">
    <source>
        <dbReference type="ARBA" id="ARBA00023157"/>
    </source>
</evidence>
<feature type="binding site" evidence="7">
    <location>
        <position position="916"/>
    </location>
    <ligand>
        <name>Ca(2+)</name>
        <dbReference type="ChEBI" id="CHEBI:29108"/>
    </ligand>
</feature>
<comment type="cofactor">
    <cofactor evidence="1 7">
        <name>Ca(2+)</name>
        <dbReference type="ChEBI" id="CHEBI:29108"/>
    </cofactor>
</comment>
<evidence type="ECO:0000256" key="8">
    <source>
        <dbReference type="PIRSR" id="PIRSR601382-3"/>
    </source>
</evidence>
<evidence type="ECO:0000256" key="7">
    <source>
        <dbReference type="PIRSR" id="PIRSR601382-2"/>
    </source>
</evidence>
<comment type="caution">
    <text evidence="11">The sequence shown here is derived from an EMBL/GenBank/DDBJ whole genome shotgun (WGS) entry which is preliminary data.</text>
</comment>
<gene>
    <name evidence="11" type="ORF">LTR77_002828</name>
</gene>
<feature type="active site" description="Proton donor" evidence="6">
    <location>
        <position position="282"/>
    </location>
</feature>
<feature type="disulfide bond" evidence="8">
    <location>
        <begin position="622"/>
        <end position="651"/>
    </location>
</feature>
<feature type="region of interest" description="Disordered" evidence="10">
    <location>
        <begin position="43"/>
        <end position="130"/>
    </location>
</feature>
<dbReference type="EMBL" id="JAVRRT010000004">
    <property type="protein sequence ID" value="KAK5172708.1"/>
    <property type="molecule type" value="Genomic_DNA"/>
</dbReference>
<feature type="region of interest" description="Disordered" evidence="10">
    <location>
        <begin position="701"/>
        <end position="749"/>
    </location>
</feature>
<evidence type="ECO:0000256" key="10">
    <source>
        <dbReference type="SAM" id="MobiDB-lite"/>
    </source>
</evidence>
<keyword evidence="4 9" id="KW-0378">Hydrolase</keyword>
<feature type="region of interest" description="Disordered" evidence="10">
    <location>
        <begin position="463"/>
        <end position="497"/>
    </location>
</feature>
<dbReference type="PANTHER" id="PTHR11742">
    <property type="entry name" value="MANNOSYL-OLIGOSACCHARIDE ALPHA-1,2-MANNOSIDASE-RELATED"/>
    <property type="match status" value="1"/>
</dbReference>
<feature type="region of interest" description="Disordered" evidence="10">
    <location>
        <begin position="762"/>
        <end position="785"/>
    </location>
</feature>
<reference evidence="11 12" key="1">
    <citation type="submission" date="2023-08" db="EMBL/GenBank/DDBJ databases">
        <title>Black Yeasts Isolated from many extreme environments.</title>
        <authorList>
            <person name="Coleine C."/>
            <person name="Stajich J.E."/>
            <person name="Selbmann L."/>
        </authorList>
    </citation>
    <scope>NUCLEOTIDE SEQUENCE [LARGE SCALE GENOMIC DNA]</scope>
    <source>
        <strain evidence="11 12">CCFEE 5935</strain>
    </source>
</reference>
<dbReference type="Pfam" id="PF01532">
    <property type="entry name" value="Glyco_hydro_47"/>
    <property type="match status" value="1"/>
</dbReference>
<feature type="active site" evidence="6">
    <location>
        <position position="830"/>
    </location>
</feature>
<feature type="compositionally biased region" description="Pro residues" evidence="10">
    <location>
        <begin position="78"/>
        <end position="91"/>
    </location>
</feature>
<keyword evidence="5 8" id="KW-1015">Disulfide bond</keyword>
<dbReference type="PRINTS" id="PR00747">
    <property type="entry name" value="GLYHDRLASE47"/>
</dbReference>
<feature type="active site" description="Proton donor" evidence="6">
    <location>
        <position position="665"/>
    </location>
</feature>
<dbReference type="AlphaFoldDB" id="A0AAV9PHD7"/>
<dbReference type="SUPFAM" id="SSF48225">
    <property type="entry name" value="Seven-hairpin glycosidases"/>
    <property type="match status" value="1"/>
</dbReference>
<evidence type="ECO:0000256" key="2">
    <source>
        <dbReference type="ARBA" id="ARBA00004922"/>
    </source>
</evidence>
<feature type="compositionally biased region" description="Basic and acidic residues" evidence="10">
    <location>
        <begin position="433"/>
        <end position="447"/>
    </location>
</feature>
<dbReference type="GO" id="GO:0005509">
    <property type="term" value="F:calcium ion binding"/>
    <property type="evidence" value="ECO:0007669"/>
    <property type="project" value="InterPro"/>
</dbReference>
<keyword evidence="12" id="KW-1185">Reference proteome</keyword>
<dbReference type="GO" id="GO:0036503">
    <property type="term" value="P:ERAD pathway"/>
    <property type="evidence" value="ECO:0007669"/>
    <property type="project" value="UniProtKB-ARBA"/>
</dbReference>
<proteinExistence type="inferred from homology"/>
<dbReference type="GO" id="GO:0005783">
    <property type="term" value="C:endoplasmic reticulum"/>
    <property type="evidence" value="ECO:0007669"/>
    <property type="project" value="TreeGrafter"/>
</dbReference>
<keyword evidence="7" id="KW-0479">Metal-binding</keyword>
<dbReference type="GO" id="GO:0005975">
    <property type="term" value="P:carbohydrate metabolic process"/>
    <property type="evidence" value="ECO:0007669"/>
    <property type="project" value="InterPro"/>
</dbReference>
<feature type="compositionally biased region" description="Polar residues" evidence="10">
    <location>
        <begin position="101"/>
        <end position="110"/>
    </location>
</feature>
<feature type="region of interest" description="Disordered" evidence="10">
    <location>
        <begin position="421"/>
        <end position="449"/>
    </location>
</feature>
<evidence type="ECO:0000256" key="9">
    <source>
        <dbReference type="RuleBase" id="RU361193"/>
    </source>
</evidence>
<dbReference type="Proteomes" id="UP001337655">
    <property type="component" value="Unassembled WGS sequence"/>
</dbReference>
<accession>A0AAV9PHD7</accession>
<dbReference type="GO" id="GO:0004571">
    <property type="term" value="F:mannosyl-oligosaccharide 1,2-alpha-mannosidase activity"/>
    <property type="evidence" value="ECO:0007669"/>
    <property type="project" value="InterPro"/>
</dbReference>